<dbReference type="Gene3D" id="3.60.21.10">
    <property type="match status" value="1"/>
</dbReference>
<protein>
    <submittedName>
        <fullName evidence="4">Metallophosphoesterase</fullName>
    </submittedName>
</protein>
<feature type="chain" id="PRO_5016621498" evidence="2">
    <location>
        <begin position="27"/>
        <end position="647"/>
    </location>
</feature>
<keyword evidence="5" id="KW-1185">Reference proteome</keyword>
<comment type="caution">
    <text evidence="4">The sequence shown here is derived from an EMBL/GenBank/DDBJ whole genome shotgun (WGS) entry which is preliminary data.</text>
</comment>
<name>A0A372EL91_9BURK</name>
<evidence type="ECO:0000313" key="4">
    <source>
        <dbReference type="EMBL" id="RFP80147.1"/>
    </source>
</evidence>
<dbReference type="AlphaFoldDB" id="A0A372EL91"/>
<accession>A0A372EL91</accession>
<evidence type="ECO:0000259" key="3">
    <source>
        <dbReference type="Pfam" id="PF00149"/>
    </source>
</evidence>
<dbReference type="SUPFAM" id="SSF56300">
    <property type="entry name" value="Metallo-dependent phosphatases"/>
    <property type="match status" value="1"/>
</dbReference>
<organism evidence="4 5">
    <name type="scientific">Hydrogenophaga borbori</name>
    <dbReference type="NCBI Taxonomy" id="2294117"/>
    <lineage>
        <taxon>Bacteria</taxon>
        <taxon>Pseudomonadati</taxon>
        <taxon>Pseudomonadota</taxon>
        <taxon>Betaproteobacteria</taxon>
        <taxon>Burkholderiales</taxon>
        <taxon>Comamonadaceae</taxon>
        <taxon>Hydrogenophaga</taxon>
    </lineage>
</organism>
<dbReference type="InterPro" id="IPR004843">
    <property type="entry name" value="Calcineurin-like_PHP"/>
</dbReference>
<feature type="region of interest" description="Disordered" evidence="1">
    <location>
        <begin position="30"/>
        <end position="49"/>
    </location>
</feature>
<keyword evidence="2" id="KW-0732">Signal</keyword>
<dbReference type="RefSeq" id="WP_116958197.1">
    <property type="nucleotide sequence ID" value="NZ_QVLS01000003.1"/>
</dbReference>
<evidence type="ECO:0000256" key="2">
    <source>
        <dbReference type="SAM" id="SignalP"/>
    </source>
</evidence>
<evidence type="ECO:0000256" key="1">
    <source>
        <dbReference type="SAM" id="MobiDB-lite"/>
    </source>
</evidence>
<dbReference type="Proteomes" id="UP000261931">
    <property type="component" value="Unassembled WGS sequence"/>
</dbReference>
<dbReference type="InterPro" id="IPR029052">
    <property type="entry name" value="Metallo-depent_PP-like"/>
</dbReference>
<reference evidence="4 5" key="1">
    <citation type="submission" date="2018-08" db="EMBL/GenBank/DDBJ databases">
        <title>Hydrogenophaga sp. LA-38 isolated from sludge.</title>
        <authorList>
            <person name="Im W.-T."/>
        </authorList>
    </citation>
    <scope>NUCLEOTIDE SEQUENCE [LARGE SCALE GENOMIC DNA]</scope>
    <source>
        <strain evidence="4 5">LA-38</strain>
    </source>
</reference>
<gene>
    <name evidence="4" type="ORF">DY262_06805</name>
</gene>
<sequence>MLAHNNARPRASALALAACLTLAACGGGGGGAADSGTPPSPPPTTQPTPTTLKIGVMPDTQGSNSGVALHPMKAVLDFHVQQGVKIVLAVGDLVENGTPQEYAMWRGLADQYKDKLTILPVMGNHEPKGTDQDWHDTVESLIPADAEHMPGSRNKNYALVRDNVLLINISYGWFERAYGFVEAMVNKHAAKVDHIILQTHNSFAGSRYGLVRENIVDGSISIVNDVLFRDAYDKYRQLLAAHDVIYVSGHEHHYSRSLIRDDTDRPFLQIISGNAAYKGYETRFSEHERIQDYLMMKVQSDSTGFVDVNASVFEVTGPKIDYRSYFVTHSVLSNAAALQQLDNPSWTLMDRFVRTRDRCAKTVYPSSVPSDIQRNGAYDPSYRTSPCTSAGGSRARLLDGVNNTFNRHDTRTRTMNATPGYSFANSNLEMESMMYRYLFQRHQSYSPNLNNSQRARVINVGAPDEEVEVRGTTIDLKKQVLLNWQAKGAATLSDELIVSGISGQGGTYIDPYGVAKDIATDTGLAGSYGNGTELGKAPVVLPAHATKAWALNESTVGDSYVLEFAAPAGRTAANSAIARYDTAARAWVPLADASCVSAQAYQTGYLTALPADVNASCGNTTVVGFDAGRGAFWARLNRDDRLAIVAR</sequence>
<proteinExistence type="predicted"/>
<dbReference type="EMBL" id="QVLS01000003">
    <property type="protein sequence ID" value="RFP80147.1"/>
    <property type="molecule type" value="Genomic_DNA"/>
</dbReference>
<feature type="signal peptide" evidence="2">
    <location>
        <begin position="1"/>
        <end position="26"/>
    </location>
</feature>
<feature type="domain" description="Calcineurin-like phosphoesterase" evidence="3">
    <location>
        <begin position="53"/>
        <end position="254"/>
    </location>
</feature>
<evidence type="ECO:0000313" key="5">
    <source>
        <dbReference type="Proteomes" id="UP000261931"/>
    </source>
</evidence>
<dbReference type="GO" id="GO:0016787">
    <property type="term" value="F:hydrolase activity"/>
    <property type="evidence" value="ECO:0007669"/>
    <property type="project" value="InterPro"/>
</dbReference>
<dbReference type="Pfam" id="PF00149">
    <property type="entry name" value="Metallophos"/>
    <property type="match status" value="1"/>
</dbReference>